<evidence type="ECO:0000256" key="1">
    <source>
        <dbReference type="SAM" id="MobiDB-lite"/>
    </source>
</evidence>
<keyword evidence="4" id="KW-1185">Reference proteome</keyword>
<dbReference type="InterPro" id="IPR053728">
    <property type="entry name" value="Alginate_Permeability_Chnl"/>
</dbReference>
<evidence type="ECO:0000313" key="4">
    <source>
        <dbReference type="Proteomes" id="UP000297453"/>
    </source>
</evidence>
<dbReference type="AlphaFoldDB" id="A0A4R9GAE9"/>
<comment type="caution">
    <text evidence="3">The sequence shown here is derived from an EMBL/GenBank/DDBJ whole genome shotgun (WGS) entry which is preliminary data.</text>
</comment>
<dbReference type="Gene3D" id="2.40.160.100">
    <property type="match status" value="1"/>
</dbReference>
<dbReference type="Pfam" id="PF13372">
    <property type="entry name" value="Alginate_exp"/>
    <property type="match status" value="2"/>
</dbReference>
<accession>A0A4R9GAE9</accession>
<organism evidence="3 4">
    <name type="scientific">Leptospira semungkisensis</name>
    <dbReference type="NCBI Taxonomy" id="2484985"/>
    <lineage>
        <taxon>Bacteria</taxon>
        <taxon>Pseudomonadati</taxon>
        <taxon>Spirochaetota</taxon>
        <taxon>Spirochaetia</taxon>
        <taxon>Leptospirales</taxon>
        <taxon>Leptospiraceae</taxon>
        <taxon>Leptospira</taxon>
    </lineage>
</organism>
<feature type="domain" description="Alginate export" evidence="2">
    <location>
        <begin position="91"/>
        <end position="243"/>
    </location>
</feature>
<protein>
    <submittedName>
        <fullName evidence="3">Alginate export</fullName>
    </submittedName>
</protein>
<reference evidence="3" key="1">
    <citation type="journal article" date="2019" name="PLoS Negl. Trop. Dis.">
        <title>Revisiting the worldwide diversity of Leptospira species in the environment.</title>
        <authorList>
            <person name="Vincent A.T."/>
            <person name="Schiettekatte O."/>
            <person name="Bourhy P."/>
            <person name="Veyrier F.J."/>
            <person name="Picardeau M."/>
        </authorList>
    </citation>
    <scope>NUCLEOTIDE SEQUENCE [LARGE SCALE GENOMIC DNA]</scope>
    <source>
        <strain evidence="3">SSS9</strain>
    </source>
</reference>
<feature type="compositionally biased region" description="Polar residues" evidence="1">
    <location>
        <begin position="27"/>
        <end position="46"/>
    </location>
</feature>
<dbReference type="EMBL" id="RQEP01000005">
    <property type="protein sequence ID" value="TGK08070.1"/>
    <property type="molecule type" value="Genomic_DNA"/>
</dbReference>
<dbReference type="InterPro" id="IPR025388">
    <property type="entry name" value="Alginate_export_dom"/>
</dbReference>
<evidence type="ECO:0000259" key="2">
    <source>
        <dbReference type="Pfam" id="PF13372"/>
    </source>
</evidence>
<dbReference type="OrthoDB" id="340926at2"/>
<proteinExistence type="predicted"/>
<evidence type="ECO:0000313" key="3">
    <source>
        <dbReference type="EMBL" id="TGK08070.1"/>
    </source>
</evidence>
<feature type="domain" description="Alginate export" evidence="2">
    <location>
        <begin position="350"/>
        <end position="596"/>
    </location>
</feature>
<feature type="region of interest" description="Disordered" evidence="1">
    <location>
        <begin position="27"/>
        <end position="50"/>
    </location>
</feature>
<gene>
    <name evidence="3" type="ORF">EHO59_07690</name>
</gene>
<sequence length="635" mass="69669">MEGCVLFGVLFFGSQNLLFAQAAEPTVTNPTNQSGDKSNAGQSANKNDSEEGYVSALKEGGLSPDYNRTMFIDPELAKNFNNRKKAWVNDWIRVGAYIRPRWEDRYNLNFDKSNRADISRVMQTSQLFLIIDPSPYFSMKINIQDARVWGGGSTPASVGDVRADVFANTGTTVVPGQSQNIPSQTTIREAWFMVKKLPLGAKLQVGRMAMAYGDQRMIGSANWTINGLSYDGARLMFDQDHFNIHFLGSQIVGNQSGPNGVLSANAPITAKDPTTGKTVTLSPGQPNKYLVGTYNTIKPNDWFLVDLYALGMLTSKTPAFAGSTYSTPAVAATPDSDLTQNKWSKQQDNLITTGFRITNRTAKNNLPKDGPWGGWDWALEAAFQSGTTGAKVNKQLMGQDITQAVTVNGTTYNVSTIGTQNQKYAGKQITLQTGYTFFEKLRLGTQFMLASGDANRQDGSNGTFQTLTMPRFGVFPYWNNVAGLSENVGMKNLRSLTFNIEYKTEKFGTFYASYFINSKDKVQDAWYAINGSANTGFSTELNGVGQTTAVIGKQGRGIYNEIDIAWSYMINEYCSLWLGAGFLTAGNAVKNQRNALYTYNVQTGAISALNTNVVNGTQGAASQARMFYMQFNALF</sequence>
<dbReference type="Proteomes" id="UP000297453">
    <property type="component" value="Unassembled WGS sequence"/>
</dbReference>
<name>A0A4R9GAE9_9LEPT</name>